<keyword evidence="1" id="KW-1133">Transmembrane helix</keyword>
<dbReference type="HOGENOM" id="CLU_000445_70_44_6"/>
<organism evidence="3 4">
    <name type="scientific">Succinatimonas hippei (strain DSM 22608 / JCM 16073 / KCTC 15190 / YIT 12066)</name>
    <dbReference type="NCBI Taxonomy" id="762983"/>
    <lineage>
        <taxon>Bacteria</taxon>
        <taxon>Pseudomonadati</taxon>
        <taxon>Pseudomonadota</taxon>
        <taxon>Gammaproteobacteria</taxon>
        <taxon>Aeromonadales</taxon>
        <taxon>Succinivibrionaceae</taxon>
        <taxon>Succinatimonas</taxon>
    </lineage>
</organism>
<dbReference type="OrthoDB" id="9799509at2"/>
<feature type="transmembrane region" description="Helical" evidence="1">
    <location>
        <begin position="17"/>
        <end position="36"/>
    </location>
</feature>
<dbReference type="RefSeq" id="WP_009143742.1">
    <property type="nucleotide sequence ID" value="NZ_GL831034.1"/>
</dbReference>
<dbReference type="CDD" id="cd18773">
    <property type="entry name" value="PDC1_HK_sensor"/>
    <property type="match status" value="1"/>
</dbReference>
<feature type="domain" description="EAL" evidence="2">
    <location>
        <begin position="496"/>
        <end position="752"/>
    </location>
</feature>
<dbReference type="Gene3D" id="3.30.70.270">
    <property type="match status" value="1"/>
</dbReference>
<proteinExistence type="predicted"/>
<evidence type="ECO:0000259" key="2">
    <source>
        <dbReference type="PROSITE" id="PS50883"/>
    </source>
</evidence>
<evidence type="ECO:0000313" key="4">
    <source>
        <dbReference type="Proteomes" id="UP000018458"/>
    </source>
</evidence>
<keyword evidence="4" id="KW-1185">Reference proteome</keyword>
<name>E8LLF4_SUCHY</name>
<dbReference type="STRING" id="762983.HMPREF9444_01569"/>
<dbReference type="Gene3D" id="3.20.20.450">
    <property type="entry name" value="EAL domain"/>
    <property type="match status" value="1"/>
</dbReference>
<dbReference type="InterPro" id="IPR050706">
    <property type="entry name" value="Cyclic-di-GMP_PDE-like"/>
</dbReference>
<dbReference type="Pfam" id="PF00563">
    <property type="entry name" value="EAL"/>
    <property type="match status" value="1"/>
</dbReference>
<dbReference type="InterPro" id="IPR029787">
    <property type="entry name" value="Nucleotide_cyclase"/>
</dbReference>
<keyword evidence="1" id="KW-0812">Transmembrane</keyword>
<accession>E8LLF4</accession>
<dbReference type="SUPFAM" id="SSF141868">
    <property type="entry name" value="EAL domain-like"/>
    <property type="match status" value="1"/>
</dbReference>
<dbReference type="PANTHER" id="PTHR33121">
    <property type="entry name" value="CYCLIC DI-GMP PHOSPHODIESTERASE PDEF"/>
    <property type="match status" value="1"/>
</dbReference>
<dbReference type="SUPFAM" id="SSF55073">
    <property type="entry name" value="Nucleotide cyclase"/>
    <property type="match status" value="1"/>
</dbReference>
<feature type="transmembrane region" description="Helical" evidence="1">
    <location>
        <begin position="295"/>
        <end position="320"/>
    </location>
</feature>
<dbReference type="eggNOG" id="COG2200">
    <property type="taxonomic scope" value="Bacteria"/>
</dbReference>
<evidence type="ECO:0000256" key="1">
    <source>
        <dbReference type="SAM" id="Phobius"/>
    </source>
</evidence>
<dbReference type="PANTHER" id="PTHR33121:SF70">
    <property type="entry name" value="SIGNALING PROTEIN YKOW"/>
    <property type="match status" value="1"/>
</dbReference>
<keyword evidence="1" id="KW-0472">Membrane</keyword>
<dbReference type="Proteomes" id="UP000018458">
    <property type="component" value="Unassembled WGS sequence"/>
</dbReference>
<protein>
    <submittedName>
        <fullName evidence="3">Cyclic diguanylate phosphodiesterase (EAL) domain protein</fullName>
    </submittedName>
</protein>
<dbReference type="Gene3D" id="3.30.450.20">
    <property type="entry name" value="PAS domain"/>
    <property type="match status" value="1"/>
</dbReference>
<gene>
    <name evidence="3" type="ORF">HMPREF9444_01569</name>
</gene>
<dbReference type="AlphaFoldDB" id="E8LLF4"/>
<dbReference type="InterPro" id="IPR035919">
    <property type="entry name" value="EAL_sf"/>
</dbReference>
<dbReference type="CDD" id="cd01948">
    <property type="entry name" value="EAL"/>
    <property type="match status" value="1"/>
</dbReference>
<dbReference type="GO" id="GO:0071111">
    <property type="term" value="F:cyclic-guanylate-specific phosphodiesterase activity"/>
    <property type="evidence" value="ECO:0007669"/>
    <property type="project" value="InterPro"/>
</dbReference>
<dbReference type="EMBL" id="AEVO01000101">
    <property type="protein sequence ID" value="EFY06649.1"/>
    <property type="molecule type" value="Genomic_DNA"/>
</dbReference>
<comment type="caution">
    <text evidence="3">The sequence shown here is derived from an EMBL/GenBank/DDBJ whole genome shotgun (WGS) entry which is preliminary data.</text>
</comment>
<dbReference type="PROSITE" id="PS50883">
    <property type="entry name" value="EAL"/>
    <property type="match status" value="1"/>
</dbReference>
<dbReference type="InterPro" id="IPR001633">
    <property type="entry name" value="EAL_dom"/>
</dbReference>
<evidence type="ECO:0000313" key="3">
    <source>
        <dbReference type="EMBL" id="EFY06649.1"/>
    </source>
</evidence>
<dbReference type="SMART" id="SM00052">
    <property type="entry name" value="EAL"/>
    <property type="match status" value="1"/>
</dbReference>
<reference evidence="3 4" key="1">
    <citation type="submission" date="2011-01" db="EMBL/GenBank/DDBJ databases">
        <authorList>
            <person name="Weinstock G."/>
            <person name="Sodergren E."/>
            <person name="Clifton S."/>
            <person name="Fulton L."/>
            <person name="Fulton B."/>
            <person name="Courtney L."/>
            <person name="Fronick C."/>
            <person name="Harrison M."/>
            <person name="Strong C."/>
            <person name="Farmer C."/>
            <person name="Delahaunty K."/>
            <person name="Markovic C."/>
            <person name="Hall O."/>
            <person name="Minx P."/>
            <person name="Tomlinson C."/>
            <person name="Mitreva M."/>
            <person name="Hou S."/>
            <person name="Chen J."/>
            <person name="Wollam A."/>
            <person name="Pepin K.H."/>
            <person name="Johnson M."/>
            <person name="Bhonagiri V."/>
            <person name="Zhang X."/>
            <person name="Suruliraj S."/>
            <person name="Warren W."/>
            <person name="Chinwalla A."/>
            <person name="Mardis E.R."/>
            <person name="Wilson R.K."/>
        </authorList>
    </citation>
    <scope>NUCLEOTIDE SEQUENCE [LARGE SCALE GENOMIC DNA]</scope>
    <source>
        <strain evidence="4">DSM 22608 / JCM 16073 / KCTC 15190 / YIT 12066</strain>
    </source>
</reference>
<dbReference type="InterPro" id="IPR043128">
    <property type="entry name" value="Rev_trsase/Diguanyl_cyclase"/>
</dbReference>
<sequence>MDIFFDETQIKKKLRRITIISVLTIVILSGLIFTSYSSIKLYLSSAYTHMVHTESNEIAVTLKREILGDLNAIKTLAIFTKDAEMLKLQLPNRNLQSSNFDIIGFWNPDGSCTQVSLSGVKTNTDFSQLALEVQIAIIHAFEGQSAISDPYFSTSADKRLCTVCVPIRDENNDIIAVLSGAKDLTNFNRTLLRASERFPEINSVLVTRKGKIVAKVLEPLFQNQNASNIFDLPLFNDEIKQKLNEALQKQHPSNINIQYLNNDYTMHVNPIVVNDWFLITLEIAKLTDTPGYSSLIAVIYTLAFLLICGLISAIVSYIYIRRGYNKQLELASFDLLTGAYNIFKFKKELSNISFKEKEVTLIALNIRDFHYLNEIAGTEVCNEILKTIVVSTKNFKEIIYKCRTRVDQFYLLITPTDPIAINKLFFEFIHTIENNLSNFSIQLPIVFYASYAISSANDNDSTLLHKVDFVQKQMKKSYVHKLEAYDDKTHQQEKFIKQIEGKMRQALENDEFKIYLQPKIEVSSGKLVSAEAVVRWHQADGSIIFPNSFISIFEENGFCVDLDLYNFQKICLIIKQWQQQFKTNLNISINQSMNLLLRKDYIANIHRIIDKTEVDPKLITIEILESIAAQNINELINCVNNIHFLGLQVALDDFGSGYSSLNVLAKIKIDELKFDKEFLLEKDPIKQKYNEEILRHMTELAASFNIKTVAEGCETAQNLSFLKKINCNIAQGFFFDKPLSLENFIEKYLTNKNSALTSKPSA</sequence>